<keyword evidence="2" id="KW-1185">Reference proteome</keyword>
<gene>
    <name evidence="1" type="ORF">B843_06305</name>
</gene>
<evidence type="ECO:0000313" key="1">
    <source>
        <dbReference type="EMBL" id="AHI22646.1"/>
    </source>
</evidence>
<dbReference type="Proteomes" id="UP000019222">
    <property type="component" value="Chromosome"/>
</dbReference>
<dbReference type="KEGG" id="cvt:B843_06305"/>
<dbReference type="eggNOG" id="ENOG50336I4">
    <property type="taxonomic scope" value="Bacteria"/>
</dbReference>
<name>W5Y077_9CORY</name>
<dbReference type="EMBL" id="CP004353">
    <property type="protein sequence ID" value="AHI22646.1"/>
    <property type="molecule type" value="Genomic_DNA"/>
</dbReference>
<dbReference type="AlphaFoldDB" id="W5Y077"/>
<dbReference type="Pfam" id="PF12028">
    <property type="entry name" value="DUF3515"/>
    <property type="match status" value="2"/>
</dbReference>
<proteinExistence type="predicted"/>
<reference evidence="1 2" key="1">
    <citation type="submission" date="2013-02" db="EMBL/GenBank/DDBJ databases">
        <title>The complete genome sequence of Corynebacterium vitaeruminis DSM 20294.</title>
        <authorList>
            <person name="Ruckert C."/>
            <person name="Albersmeier A."/>
            <person name="Kalinowski J."/>
        </authorList>
    </citation>
    <scope>NUCLEOTIDE SEQUENCE [LARGE SCALE GENOMIC DNA]</scope>
    <source>
        <strain evidence="2">ATCC 10234</strain>
    </source>
</reference>
<organism evidence="1 2">
    <name type="scientific">Corynebacterium vitaeruminis DSM 20294</name>
    <dbReference type="NCBI Taxonomy" id="1224164"/>
    <lineage>
        <taxon>Bacteria</taxon>
        <taxon>Bacillati</taxon>
        <taxon>Actinomycetota</taxon>
        <taxon>Actinomycetes</taxon>
        <taxon>Mycobacteriales</taxon>
        <taxon>Corynebacteriaceae</taxon>
        <taxon>Corynebacterium</taxon>
    </lineage>
</organism>
<protein>
    <recommendedName>
        <fullName evidence="3">Secreted protein</fullName>
    </recommendedName>
</protein>
<accession>W5Y077</accession>
<dbReference type="InterPro" id="IPR021903">
    <property type="entry name" value="DUF3515"/>
</dbReference>
<sequence>MVGVMVGAKLVYQKAANQPVGMSVIDAPLASSEQCSQLVDALPAKFLGHKRAELVEPKPDGAAAWQSNSQQQITLRCGVNLPLQYTALSPTTTIDGTEWLRVVDTTPQSTLQTWYTVNRSPVVAISTDEEGLGDNDFTSAALNDALSNLDTTQAQPQPTPLTDLAAGESGSCSALADALPDEFGTDPTYSRYTGDQLGNLTAAWTVDGYEPVALRCGVAFPAAYQAGAKLQQINGVAWFEDTTVGNGTTAATYYSVNRTNVVAVSVPQASGDAALVEFTKAIEQTIASTE</sequence>
<dbReference type="STRING" id="1224164.B843_06305"/>
<dbReference type="HOGENOM" id="CLU_862540_0_0_11"/>
<dbReference type="PATRIC" id="fig|1224164.3.peg.1267"/>
<evidence type="ECO:0000313" key="2">
    <source>
        <dbReference type="Proteomes" id="UP000019222"/>
    </source>
</evidence>
<evidence type="ECO:0008006" key="3">
    <source>
        <dbReference type="Google" id="ProtNLM"/>
    </source>
</evidence>